<sequence>MARILTKQLPDNKPAVLIKYKKAEREKKRKHEENAKQKIISQEKHQTREQNHVKPAPSNDEKERALKRTATRGVVKLFNAVNKHQKELDAKLKTAPTEAKKAKVLKSVSKSSFLDMLKSNSNEAVQRGDDENVNDDKASRWNILREDFMMGGKMKDWDKDDDIEYDNENNQQTVAIDEESD</sequence>
<evidence type="ECO:0000256" key="1">
    <source>
        <dbReference type="ARBA" id="ARBA00007462"/>
    </source>
</evidence>
<comment type="caution">
    <text evidence="4">The sequence shown here is derived from an EMBL/GenBank/DDBJ whole genome shotgun (WGS) entry which is preliminary data.</text>
</comment>
<dbReference type="InterPro" id="IPR012459">
    <property type="entry name" value="Rrp15"/>
</dbReference>
<evidence type="ECO:0000313" key="5">
    <source>
        <dbReference type="Proteomes" id="UP001152795"/>
    </source>
</evidence>
<dbReference type="AlphaFoldDB" id="A0A7D9J068"/>
<feature type="compositionally biased region" description="Basic and acidic residues" evidence="3">
    <location>
        <begin position="22"/>
        <end position="52"/>
    </location>
</feature>
<dbReference type="GO" id="GO:0030687">
    <property type="term" value="C:preribosome, large subunit precursor"/>
    <property type="evidence" value="ECO:0007669"/>
    <property type="project" value="TreeGrafter"/>
</dbReference>
<dbReference type="OrthoDB" id="20949at2759"/>
<organism evidence="4 5">
    <name type="scientific">Paramuricea clavata</name>
    <name type="common">Red gorgonian</name>
    <name type="synonym">Violescent sea-whip</name>
    <dbReference type="NCBI Taxonomy" id="317549"/>
    <lineage>
        <taxon>Eukaryota</taxon>
        <taxon>Metazoa</taxon>
        <taxon>Cnidaria</taxon>
        <taxon>Anthozoa</taxon>
        <taxon>Octocorallia</taxon>
        <taxon>Malacalcyonacea</taxon>
        <taxon>Plexauridae</taxon>
        <taxon>Paramuricea</taxon>
    </lineage>
</organism>
<accession>A0A7D9J068</accession>
<dbReference type="GO" id="GO:0000460">
    <property type="term" value="P:maturation of 5.8S rRNA"/>
    <property type="evidence" value="ECO:0007669"/>
    <property type="project" value="TreeGrafter"/>
</dbReference>
<reference evidence="4" key="1">
    <citation type="submission" date="2020-04" db="EMBL/GenBank/DDBJ databases">
        <authorList>
            <person name="Alioto T."/>
            <person name="Alioto T."/>
            <person name="Gomez Garrido J."/>
        </authorList>
    </citation>
    <scope>NUCLEOTIDE SEQUENCE</scope>
    <source>
        <strain evidence="4">A484AB</strain>
    </source>
</reference>
<dbReference type="EMBL" id="CACRXK020009913">
    <property type="protein sequence ID" value="CAB4018229.1"/>
    <property type="molecule type" value="Genomic_DNA"/>
</dbReference>
<dbReference type="PANTHER" id="PTHR13245:SF14">
    <property type="entry name" value="RRP15-LIKE PROTEIN"/>
    <property type="match status" value="1"/>
</dbReference>
<feature type="region of interest" description="Disordered" evidence="3">
    <location>
        <begin position="22"/>
        <end position="65"/>
    </location>
</feature>
<gene>
    <name evidence="4" type="ORF">PACLA_8A009261</name>
</gene>
<dbReference type="PANTHER" id="PTHR13245">
    <property type="entry name" value="RRP15-LIKE PROTEIN"/>
    <property type="match status" value="1"/>
</dbReference>
<dbReference type="GO" id="GO:0000470">
    <property type="term" value="P:maturation of LSU-rRNA"/>
    <property type="evidence" value="ECO:0007669"/>
    <property type="project" value="TreeGrafter"/>
</dbReference>
<dbReference type="Pfam" id="PF07890">
    <property type="entry name" value="Rrp15p"/>
    <property type="match status" value="1"/>
</dbReference>
<evidence type="ECO:0000256" key="3">
    <source>
        <dbReference type="SAM" id="MobiDB-lite"/>
    </source>
</evidence>
<evidence type="ECO:0000313" key="4">
    <source>
        <dbReference type="EMBL" id="CAB4018229.1"/>
    </source>
</evidence>
<evidence type="ECO:0000256" key="2">
    <source>
        <dbReference type="ARBA" id="ARBA00017475"/>
    </source>
</evidence>
<dbReference type="Proteomes" id="UP001152795">
    <property type="component" value="Unassembled WGS sequence"/>
</dbReference>
<protein>
    <recommendedName>
        <fullName evidence="2">RRP15-like protein</fullName>
    </recommendedName>
</protein>
<name>A0A7D9J068_PARCT</name>
<comment type="similarity">
    <text evidence="1">Belongs to the RRP15 family.</text>
</comment>
<keyword evidence="5" id="KW-1185">Reference proteome</keyword>
<proteinExistence type="inferred from homology"/>
<feature type="region of interest" description="Disordered" evidence="3">
    <location>
        <begin position="160"/>
        <end position="181"/>
    </location>
</feature>